<keyword evidence="2" id="KW-1185">Reference proteome</keyword>
<dbReference type="Proteomes" id="UP000219546">
    <property type="component" value="Unassembled WGS sequence"/>
</dbReference>
<name>A0A285D6P3_9BACI</name>
<evidence type="ECO:0000313" key="2">
    <source>
        <dbReference type="Proteomes" id="UP000219546"/>
    </source>
</evidence>
<organism evidence="1 2">
    <name type="scientific">Bacillus oleivorans</name>
    <dbReference type="NCBI Taxonomy" id="1448271"/>
    <lineage>
        <taxon>Bacteria</taxon>
        <taxon>Bacillati</taxon>
        <taxon>Bacillota</taxon>
        <taxon>Bacilli</taxon>
        <taxon>Bacillales</taxon>
        <taxon>Bacillaceae</taxon>
        <taxon>Bacillus</taxon>
    </lineage>
</organism>
<dbReference type="EMBL" id="OAOP01000011">
    <property type="protein sequence ID" value="SNX75315.1"/>
    <property type="molecule type" value="Genomic_DNA"/>
</dbReference>
<dbReference type="RefSeq" id="WP_097160413.1">
    <property type="nucleotide sequence ID" value="NZ_JBEPMQ010000014.1"/>
</dbReference>
<proteinExistence type="predicted"/>
<reference evidence="1 2" key="1">
    <citation type="submission" date="2017-08" db="EMBL/GenBank/DDBJ databases">
        <authorList>
            <person name="de Groot N.N."/>
        </authorList>
    </citation>
    <scope>NUCLEOTIDE SEQUENCE [LARGE SCALE GENOMIC DNA]</scope>
    <source>
        <strain evidence="1 2">JC228</strain>
    </source>
</reference>
<evidence type="ECO:0000313" key="1">
    <source>
        <dbReference type="EMBL" id="SNX75315.1"/>
    </source>
</evidence>
<gene>
    <name evidence="1" type="ORF">SAMN05877753_111151</name>
</gene>
<sequence length="556" mass="62612">MASYTGTTNPITVTATMTANGKLSMYADVSPIQATAQMTAKIRATMKPSPITATATVQPAKSLKAIWSGLQDSLMDAFVLGGKMYFLNGRDYFCYDGVQCSQVTPYIPTLSISKLPAGGGTLYEDFNLLGAGFKDSFSSDGVAKDYYLSLGGLDATTVTCTVDGVEKVEGTDFTVDRIAGKVTFTTAPAEGTNNVIITAYKTQPGFPERIKKCRFNVLFGGTNDTRVFVSGNPDFPNQMWRSGLYDPTYFPENGFYRVGSDREPITGFSKQYDFLVIEKESSKGNMQYELVNGEPSFPIKPLNDRTGTIATRSIQIIENNPVSLARTGVHILSQSNVRDERNIQHISSQVDPRLLEEPNLKDAVSVDFDRKYWLAVNGNVYVYDYDINQWYIYDNIHASFFHEFEGVLYFGSSQEGLLYRFKDEEHISAYTDDGEAIRAYWQSKLFDFGMPEYRKLVQGIFLNVKPNVHTSFKLYARTDRKGEELLLTSRMDQVNFFTFDFTRFSFVTSDMPQEIKKKVKMKKITHFQFKLENDVVDESLGIMGTSIKYNIQSEIK</sequence>
<accession>A0A285D6P3</accession>
<dbReference type="OrthoDB" id="2619867at2"/>
<protein>
    <submittedName>
        <fullName evidence="1">Uncharacterized protein</fullName>
    </submittedName>
</protein>
<dbReference type="AlphaFoldDB" id="A0A285D6P3"/>